<feature type="compositionally biased region" description="Basic and acidic residues" evidence="5">
    <location>
        <begin position="537"/>
        <end position="557"/>
    </location>
</feature>
<gene>
    <name evidence="7" type="ORF">ZOSMA_68G00380</name>
</gene>
<reference evidence="8" key="1">
    <citation type="journal article" date="2016" name="Nature">
        <title>The genome of the seagrass Zostera marina reveals angiosperm adaptation to the sea.</title>
        <authorList>
            <person name="Olsen J.L."/>
            <person name="Rouze P."/>
            <person name="Verhelst B."/>
            <person name="Lin Y.-C."/>
            <person name="Bayer T."/>
            <person name="Collen J."/>
            <person name="Dattolo E."/>
            <person name="De Paoli E."/>
            <person name="Dittami S."/>
            <person name="Maumus F."/>
            <person name="Michel G."/>
            <person name="Kersting A."/>
            <person name="Lauritano C."/>
            <person name="Lohaus R."/>
            <person name="Toepel M."/>
            <person name="Tonon T."/>
            <person name="Vanneste K."/>
            <person name="Amirebrahimi M."/>
            <person name="Brakel J."/>
            <person name="Bostroem C."/>
            <person name="Chovatia M."/>
            <person name="Grimwood J."/>
            <person name="Jenkins J.W."/>
            <person name="Jueterbock A."/>
            <person name="Mraz A."/>
            <person name="Stam W.T."/>
            <person name="Tice H."/>
            <person name="Bornberg-Bauer E."/>
            <person name="Green P.J."/>
            <person name="Pearson G.A."/>
            <person name="Procaccini G."/>
            <person name="Duarte C.M."/>
            <person name="Schmutz J."/>
            <person name="Reusch T.B.H."/>
            <person name="Van de Peer Y."/>
        </authorList>
    </citation>
    <scope>NUCLEOTIDE SEQUENCE [LARGE SCALE GENOMIC DNA]</scope>
    <source>
        <strain evidence="8">cv. Finnish</strain>
    </source>
</reference>
<keyword evidence="8" id="KW-1185">Reference proteome</keyword>
<dbReference type="PANTHER" id="PTHR21426:SF12">
    <property type="entry name" value="EXOCYST COMPLEX COMPONENT 8"/>
    <property type="match status" value="1"/>
</dbReference>
<evidence type="ECO:0000256" key="5">
    <source>
        <dbReference type="SAM" id="MobiDB-lite"/>
    </source>
</evidence>
<dbReference type="GO" id="GO:0000145">
    <property type="term" value="C:exocyst"/>
    <property type="evidence" value="ECO:0000318"/>
    <property type="project" value="GO_Central"/>
</dbReference>
<dbReference type="PANTHER" id="PTHR21426">
    <property type="entry name" value="EXOCYST COMPLEX COMPONENT 8"/>
    <property type="match status" value="1"/>
</dbReference>
<dbReference type="InterPro" id="IPR016159">
    <property type="entry name" value="Cullin_repeat-like_dom_sf"/>
</dbReference>
<dbReference type="SUPFAM" id="SSF74788">
    <property type="entry name" value="Cullin repeat-like"/>
    <property type="match status" value="1"/>
</dbReference>
<keyword evidence="4" id="KW-0653">Protein transport</keyword>
<dbReference type="STRING" id="29655.A0A0K9NTR1"/>
<evidence type="ECO:0000313" key="8">
    <source>
        <dbReference type="Proteomes" id="UP000036987"/>
    </source>
</evidence>
<dbReference type="Gene3D" id="1.20.58.1210">
    <property type="entry name" value="Exo84p, N-terminal helical domain"/>
    <property type="match status" value="1"/>
</dbReference>
<feature type="domain" description="Exocyst component Exo84 C-terminal" evidence="6">
    <location>
        <begin position="158"/>
        <end position="367"/>
    </location>
</feature>
<comment type="similarity">
    <text evidence="1">Belongs to the EXO84 family.</text>
</comment>
<evidence type="ECO:0000256" key="2">
    <source>
        <dbReference type="ARBA" id="ARBA00022448"/>
    </source>
</evidence>
<evidence type="ECO:0000313" key="7">
    <source>
        <dbReference type="EMBL" id="KMZ59452.1"/>
    </source>
</evidence>
<proteinExistence type="inferred from homology"/>
<dbReference type="GO" id="GO:0006893">
    <property type="term" value="P:Golgi to plasma membrane transport"/>
    <property type="evidence" value="ECO:0000318"/>
    <property type="project" value="GO_Central"/>
</dbReference>
<evidence type="ECO:0000256" key="1">
    <source>
        <dbReference type="ARBA" id="ARBA00007210"/>
    </source>
</evidence>
<dbReference type="EMBL" id="LFYR01001785">
    <property type="protein sequence ID" value="KMZ59452.1"/>
    <property type="molecule type" value="Genomic_DNA"/>
</dbReference>
<dbReference type="InterPro" id="IPR042560">
    <property type="entry name" value="Exo84_C_2"/>
</dbReference>
<dbReference type="GO" id="GO:0008104">
    <property type="term" value="P:intracellular protein localization"/>
    <property type="evidence" value="ECO:0000318"/>
    <property type="project" value="GO_Central"/>
</dbReference>
<dbReference type="Gene3D" id="1.20.58.1220">
    <property type="entry name" value="Exo84p, C-terminal helical domain"/>
    <property type="match status" value="1"/>
</dbReference>
<evidence type="ECO:0000256" key="3">
    <source>
        <dbReference type="ARBA" id="ARBA00022483"/>
    </source>
</evidence>
<accession>A0A0K9NTR1</accession>
<dbReference type="InterPro" id="IPR033961">
    <property type="entry name" value="Exo84"/>
</dbReference>
<dbReference type="Proteomes" id="UP000036987">
    <property type="component" value="Unassembled WGS sequence"/>
</dbReference>
<protein>
    <submittedName>
        <fullName evidence="7">Exocyst complex component 84B</fullName>
    </submittedName>
</protein>
<name>A0A0K9NTR1_ZOSMR</name>
<evidence type="ECO:0000256" key="4">
    <source>
        <dbReference type="ARBA" id="ARBA00022927"/>
    </source>
</evidence>
<feature type="region of interest" description="Disordered" evidence="5">
    <location>
        <begin position="528"/>
        <end position="557"/>
    </location>
</feature>
<dbReference type="Pfam" id="PF08700">
    <property type="entry name" value="VPS51_Exo84_N"/>
    <property type="match status" value="1"/>
</dbReference>
<dbReference type="InterPro" id="IPR032403">
    <property type="entry name" value="Exo84_C"/>
</dbReference>
<dbReference type="InterPro" id="IPR042561">
    <property type="entry name" value="Exo84_C_1"/>
</dbReference>
<sequence>MAMMTTVKSSRSRPAQTSGVLSSSAILSAEEAIQLSDKLQIFKASGFDPEKFVQSKCPTMSEKEIKHLCFYLQDLKKASAEEMRRNVYANYSSFIRTSKEISDLEGELLSIRNLLSTQVSVIHALADGVHIDSLSSSSKDSKKNISTIEDKEQSDVEKWAAEYPDILDVLLAERRVDEALDAFDEGETAVAEAKVKKTLAIEVISRLQACITSRRQKLSDQLAEAACQSSTCGVELRAAAASLKRLGDGHRGHKLILNAHHQKLQYNMQTIHPTTTTYGGAYTAALSQQVFSAIAQALDDSLDVFGDGSIYTSELVIWATKQTEDFACLVKRHALASSAAAGGLRAAAECVQISIRHCSLLEVRGLALSSVLMKLFRPSIEQALDANLKRIEQSTAALAAADDWSLTYPQVGARSSIRFTTSVSSSTLSQPKLSSSAYRFYSMVQDFLEDVGPLLSMQLGSSALEGLLKVFGSYVKLLQNALPSSVEHEALSANKLVRMAETEEQHLALLANASALAEDFLPRAAMKLTSSSSNQASKDDPRKKSSDRQNKVPEHREWKKKLQQAVDGLKESFCRKHALDLIFTVDGDCNLTAQVYLTMDSTGHEPEWCPSLMFQELFSKLNRMVGMAVDMFVGRERFATLLLMRLTEAVMLWLHNDQSFWDDIENSSNPLGAFGLQQFYLDMQFVLHFTSHGRYLSRTLRRIIAEIIERAINAFAASGLDLNSVLPEDDWFVQISKESVERLSGRTSNIDDTDTNSPHGSS</sequence>
<dbReference type="GO" id="GO:0015031">
    <property type="term" value="P:protein transport"/>
    <property type="evidence" value="ECO:0007669"/>
    <property type="project" value="UniProtKB-KW"/>
</dbReference>
<comment type="caution">
    <text evidence="7">The sequence shown here is derived from an EMBL/GenBank/DDBJ whole genome shotgun (WGS) entry which is preliminary data.</text>
</comment>
<organism evidence="7 8">
    <name type="scientific">Zostera marina</name>
    <name type="common">Eelgrass</name>
    <dbReference type="NCBI Taxonomy" id="29655"/>
    <lineage>
        <taxon>Eukaryota</taxon>
        <taxon>Viridiplantae</taxon>
        <taxon>Streptophyta</taxon>
        <taxon>Embryophyta</taxon>
        <taxon>Tracheophyta</taxon>
        <taxon>Spermatophyta</taxon>
        <taxon>Magnoliopsida</taxon>
        <taxon>Liliopsida</taxon>
        <taxon>Zosteraceae</taxon>
        <taxon>Zostera</taxon>
    </lineage>
</organism>
<dbReference type="FunFam" id="1.20.58.1210:FF:000002">
    <property type="entry name" value="Exocyst complex component EXO84B"/>
    <property type="match status" value="1"/>
</dbReference>
<dbReference type="GO" id="GO:0006887">
    <property type="term" value="P:exocytosis"/>
    <property type="evidence" value="ECO:0007669"/>
    <property type="project" value="UniProtKB-KW"/>
</dbReference>
<dbReference type="AlphaFoldDB" id="A0A0K9NTR1"/>
<evidence type="ECO:0000259" key="6">
    <source>
        <dbReference type="Pfam" id="PF16528"/>
    </source>
</evidence>
<keyword evidence="2" id="KW-0813">Transport</keyword>
<dbReference type="Pfam" id="PF16528">
    <property type="entry name" value="Exo84_C"/>
    <property type="match status" value="1"/>
</dbReference>
<dbReference type="OrthoDB" id="642193at2759"/>
<keyword evidence="3" id="KW-0268">Exocytosis</keyword>
<dbReference type="FunFam" id="1.20.58.1220:FF:000001">
    <property type="entry name" value="Exocyst complex component EXO84B"/>
    <property type="match status" value="1"/>
</dbReference>
<dbReference type="OMA" id="KQNRMPE"/>